<dbReference type="PANTHER" id="PTHR46390:SF1">
    <property type="entry name" value="MANNOSE-1-PHOSPHATE GUANYLYLTRANSFERASE"/>
    <property type="match status" value="1"/>
</dbReference>
<dbReference type="NCBIfam" id="TIGR01479">
    <property type="entry name" value="GMP_PMI"/>
    <property type="match status" value="1"/>
</dbReference>
<dbReference type="GO" id="GO:0000271">
    <property type="term" value="P:polysaccharide biosynthetic process"/>
    <property type="evidence" value="ECO:0007669"/>
    <property type="project" value="InterPro"/>
</dbReference>
<comment type="similarity">
    <text evidence="1 8">Belongs to the mannose-6-phosphate isomerase type 2 family.</text>
</comment>
<dbReference type="SUPFAM" id="SSF53448">
    <property type="entry name" value="Nucleotide-diphospho-sugar transferases"/>
    <property type="match status" value="1"/>
</dbReference>
<dbReference type="Proteomes" id="UP000481327">
    <property type="component" value="Unassembled WGS sequence"/>
</dbReference>
<evidence type="ECO:0000256" key="8">
    <source>
        <dbReference type="RuleBase" id="RU004190"/>
    </source>
</evidence>
<dbReference type="FunFam" id="2.60.120.10:FF:000032">
    <property type="entry name" value="Mannose-1-phosphate guanylyltransferase/mannose-6-phosphate isomerase"/>
    <property type="match status" value="1"/>
</dbReference>
<name>A0A7C9KWN1_9SPHN</name>
<evidence type="ECO:0000313" key="13">
    <source>
        <dbReference type="Proteomes" id="UP000481327"/>
    </source>
</evidence>
<dbReference type="InterPro" id="IPR005835">
    <property type="entry name" value="NTP_transferase_dom"/>
</dbReference>
<evidence type="ECO:0000256" key="5">
    <source>
        <dbReference type="ARBA" id="ARBA00022741"/>
    </source>
</evidence>
<dbReference type="RefSeq" id="WP_152577243.1">
    <property type="nucleotide sequence ID" value="NZ_JAATJI010000001.1"/>
</dbReference>
<dbReference type="InterPro" id="IPR011051">
    <property type="entry name" value="RmlC_Cupin_sf"/>
</dbReference>
<evidence type="ECO:0000256" key="1">
    <source>
        <dbReference type="ARBA" id="ARBA00006115"/>
    </source>
</evidence>
<dbReference type="GO" id="GO:0016853">
    <property type="term" value="F:isomerase activity"/>
    <property type="evidence" value="ECO:0007669"/>
    <property type="project" value="UniProtKB-KW"/>
</dbReference>
<dbReference type="GO" id="GO:0004475">
    <property type="term" value="F:mannose-1-phosphate guanylyltransferase (GTP) activity"/>
    <property type="evidence" value="ECO:0007669"/>
    <property type="project" value="UniProtKB-EC"/>
</dbReference>
<evidence type="ECO:0000256" key="4">
    <source>
        <dbReference type="ARBA" id="ARBA00022695"/>
    </source>
</evidence>
<sequence>MSLLKSTRVVPVILSGGSGTRLWPASRSLHPKQLLPIVGEISMLQATTARFGGDFGFAPPIIVGGEDHRFLISDQLGESGCAPAAIILEPQGRNTAAAIALAAHLAAASDPDAILVVAPSDHVISDEAGFRAAIAAAVGPAQQGYLVTFGIKPDGPETGYGYIEIGDELPGLAGVHAVSRFVEKPDVAQAQVLVEGGRHAWNAGIFVFGAAAYLAELARHDSDIAAACDAAMAAATTDRLFTRPAAAPFLASPNISVDYAVMEHTDRAAVVPVDIGWSDVGSWNALWAIAARDTNGNAVQGEVVAIDSHNCLVRSDDGIAVALVGVDDMVVVSTRDSVLVVPRCKSQDVKRIVDELKARNSTRHTLQSVVHRPWGTYQTTDQGERFQTKRIVVKPGEQLSLQLHYHRSEHWIVVSGTAVVTIDGVEKIVSENQSVYIAAGSQHRLANPGKLPLHLIEVQCGPYLGEDDIVRFEDNYARV</sequence>
<protein>
    <recommendedName>
        <fullName evidence="2">mannose-1-phosphate guanylyltransferase</fullName>
        <ecNumber evidence="2">2.7.7.13</ecNumber>
    </recommendedName>
</protein>
<evidence type="ECO:0000256" key="6">
    <source>
        <dbReference type="ARBA" id="ARBA00023134"/>
    </source>
</evidence>
<feature type="domain" description="MannoseP isomerase/GMP-like beta-helix" evidence="11">
    <location>
        <begin position="301"/>
        <end position="356"/>
    </location>
</feature>
<evidence type="ECO:0000259" key="10">
    <source>
        <dbReference type="Pfam" id="PF01050"/>
    </source>
</evidence>
<dbReference type="Pfam" id="PF01050">
    <property type="entry name" value="MannoseP_isomer"/>
    <property type="match status" value="1"/>
</dbReference>
<proteinExistence type="inferred from homology"/>
<keyword evidence="12" id="KW-0413">Isomerase</keyword>
<dbReference type="PANTHER" id="PTHR46390">
    <property type="entry name" value="MANNOSE-1-PHOSPHATE GUANYLYLTRANSFERASE"/>
    <property type="match status" value="1"/>
</dbReference>
<dbReference type="SUPFAM" id="SSF51182">
    <property type="entry name" value="RmlC-like cupins"/>
    <property type="match status" value="1"/>
</dbReference>
<dbReference type="AlphaFoldDB" id="A0A7C9KWN1"/>
<gene>
    <name evidence="12" type="ORF">F3168_05885</name>
</gene>
<dbReference type="OrthoDB" id="9806359at2"/>
<dbReference type="InterPro" id="IPR001538">
    <property type="entry name" value="Man6P_isomerase-2_C"/>
</dbReference>
<dbReference type="GO" id="GO:0009298">
    <property type="term" value="P:GDP-mannose biosynthetic process"/>
    <property type="evidence" value="ECO:0007669"/>
    <property type="project" value="TreeGrafter"/>
</dbReference>
<dbReference type="EC" id="2.7.7.13" evidence="2"/>
<keyword evidence="3 12" id="KW-0808">Transferase</keyword>
<dbReference type="FunFam" id="3.90.550.10:FF:000046">
    <property type="entry name" value="Mannose-1-phosphate guanylyltransferase (GDP)"/>
    <property type="match status" value="1"/>
</dbReference>
<dbReference type="Gene3D" id="2.60.120.10">
    <property type="entry name" value="Jelly Rolls"/>
    <property type="match status" value="1"/>
</dbReference>
<dbReference type="InterPro" id="IPR049577">
    <property type="entry name" value="GMPP_N"/>
</dbReference>
<evidence type="ECO:0000259" key="9">
    <source>
        <dbReference type="Pfam" id="PF00483"/>
    </source>
</evidence>
<keyword evidence="5" id="KW-0547">Nucleotide-binding</keyword>
<evidence type="ECO:0000313" key="12">
    <source>
        <dbReference type="EMBL" id="MQT16782.1"/>
    </source>
</evidence>
<reference evidence="12 13" key="1">
    <citation type="submission" date="2019-09" db="EMBL/GenBank/DDBJ databases">
        <title>Polymorphobacter sp. isolated from a lake in China.</title>
        <authorList>
            <person name="Liu Z."/>
        </authorList>
    </citation>
    <scope>NUCLEOTIDE SEQUENCE [LARGE SCALE GENOMIC DNA]</scope>
    <source>
        <strain evidence="12 13">D40P</strain>
    </source>
</reference>
<evidence type="ECO:0000256" key="7">
    <source>
        <dbReference type="ARBA" id="ARBA00047343"/>
    </source>
</evidence>
<dbReference type="Gene3D" id="3.90.550.10">
    <property type="entry name" value="Spore Coat Polysaccharide Biosynthesis Protein SpsA, Chain A"/>
    <property type="match status" value="1"/>
</dbReference>
<feature type="domain" description="Nucleotidyl transferase" evidence="9">
    <location>
        <begin position="11"/>
        <end position="294"/>
    </location>
</feature>
<evidence type="ECO:0000259" key="11">
    <source>
        <dbReference type="Pfam" id="PF22640"/>
    </source>
</evidence>
<dbReference type="Pfam" id="PF22640">
    <property type="entry name" value="ManC_GMP_beta-helix"/>
    <property type="match status" value="1"/>
</dbReference>
<dbReference type="InterPro" id="IPR054566">
    <property type="entry name" value="ManC/GMP-like_b-helix"/>
</dbReference>
<dbReference type="InterPro" id="IPR029044">
    <property type="entry name" value="Nucleotide-diphossugar_trans"/>
</dbReference>
<dbReference type="Pfam" id="PF00483">
    <property type="entry name" value="NTP_transferase"/>
    <property type="match status" value="1"/>
</dbReference>
<keyword evidence="4 12" id="KW-0548">Nucleotidyltransferase</keyword>
<dbReference type="InterPro" id="IPR014710">
    <property type="entry name" value="RmlC-like_jellyroll"/>
</dbReference>
<dbReference type="InterPro" id="IPR051161">
    <property type="entry name" value="Mannose-6P_isomerase_type2"/>
</dbReference>
<dbReference type="CDD" id="cd02213">
    <property type="entry name" value="cupin_PMI_typeII_C"/>
    <property type="match status" value="1"/>
</dbReference>
<accession>A0A7C9KWN1</accession>
<keyword evidence="6" id="KW-0342">GTP-binding</keyword>
<comment type="caution">
    <text evidence="12">The sequence shown here is derived from an EMBL/GenBank/DDBJ whole genome shotgun (WGS) entry which is preliminary data.</text>
</comment>
<evidence type="ECO:0000256" key="3">
    <source>
        <dbReference type="ARBA" id="ARBA00022679"/>
    </source>
</evidence>
<keyword evidence="13" id="KW-1185">Reference proteome</keyword>
<organism evidence="12 13">
    <name type="scientific">Sandarakinorhabdus fusca</name>
    <dbReference type="NCBI Taxonomy" id="1439888"/>
    <lineage>
        <taxon>Bacteria</taxon>
        <taxon>Pseudomonadati</taxon>
        <taxon>Pseudomonadota</taxon>
        <taxon>Alphaproteobacteria</taxon>
        <taxon>Sphingomonadales</taxon>
        <taxon>Sphingosinicellaceae</taxon>
        <taxon>Sandarakinorhabdus</taxon>
    </lineage>
</organism>
<dbReference type="EMBL" id="WIOL01000002">
    <property type="protein sequence ID" value="MQT16782.1"/>
    <property type="molecule type" value="Genomic_DNA"/>
</dbReference>
<dbReference type="InterPro" id="IPR006375">
    <property type="entry name" value="Man1P_GuaTrfase/Man6P_Isoase"/>
</dbReference>
<dbReference type="CDD" id="cd02509">
    <property type="entry name" value="GDP-M1P_Guanylyltransferase"/>
    <property type="match status" value="1"/>
</dbReference>
<dbReference type="GO" id="GO:0005525">
    <property type="term" value="F:GTP binding"/>
    <property type="evidence" value="ECO:0007669"/>
    <property type="project" value="UniProtKB-KW"/>
</dbReference>
<evidence type="ECO:0000256" key="2">
    <source>
        <dbReference type="ARBA" id="ARBA00012387"/>
    </source>
</evidence>
<comment type="catalytic activity">
    <reaction evidence="7">
        <text>alpha-D-mannose 1-phosphate + GTP + H(+) = GDP-alpha-D-mannose + diphosphate</text>
        <dbReference type="Rhea" id="RHEA:15229"/>
        <dbReference type="ChEBI" id="CHEBI:15378"/>
        <dbReference type="ChEBI" id="CHEBI:33019"/>
        <dbReference type="ChEBI" id="CHEBI:37565"/>
        <dbReference type="ChEBI" id="CHEBI:57527"/>
        <dbReference type="ChEBI" id="CHEBI:58409"/>
        <dbReference type="EC" id="2.7.7.13"/>
    </reaction>
</comment>
<feature type="domain" description="Mannose-6-phosphate isomerase type II C-terminal" evidence="10">
    <location>
        <begin position="362"/>
        <end position="474"/>
    </location>
</feature>